<proteinExistence type="predicted"/>
<organism evidence="1">
    <name type="scientific">Sipha flava</name>
    <name type="common">yellow sugarcane aphid</name>
    <dbReference type="NCBI Taxonomy" id="143950"/>
    <lineage>
        <taxon>Eukaryota</taxon>
        <taxon>Metazoa</taxon>
        <taxon>Ecdysozoa</taxon>
        <taxon>Arthropoda</taxon>
        <taxon>Hexapoda</taxon>
        <taxon>Insecta</taxon>
        <taxon>Pterygota</taxon>
        <taxon>Neoptera</taxon>
        <taxon>Paraneoptera</taxon>
        <taxon>Hemiptera</taxon>
        <taxon>Sternorrhyncha</taxon>
        <taxon>Aphidomorpha</taxon>
        <taxon>Aphidoidea</taxon>
        <taxon>Aphididae</taxon>
        <taxon>Sipha</taxon>
    </lineage>
</organism>
<gene>
    <name evidence="1" type="ORF">g.128921</name>
</gene>
<accession>A0A2S2QK19</accession>
<evidence type="ECO:0000313" key="1">
    <source>
        <dbReference type="EMBL" id="MBY78105.1"/>
    </source>
</evidence>
<reference evidence="1" key="1">
    <citation type="submission" date="2018-04" db="EMBL/GenBank/DDBJ databases">
        <title>Transcriptome assembly of Sipha flava.</title>
        <authorList>
            <person name="Scully E.D."/>
            <person name="Geib S.M."/>
            <person name="Palmer N.A."/>
            <person name="Koch K."/>
            <person name="Bradshaw J."/>
            <person name="Heng-Moss T."/>
            <person name="Sarath G."/>
        </authorList>
    </citation>
    <scope>NUCLEOTIDE SEQUENCE</scope>
</reference>
<protein>
    <submittedName>
        <fullName evidence="1">Uncharacterized protein</fullName>
    </submittedName>
</protein>
<name>A0A2S2QK19_9HEMI</name>
<dbReference type="EMBL" id="GGMS01008902">
    <property type="protein sequence ID" value="MBY78105.1"/>
    <property type="molecule type" value="Transcribed_RNA"/>
</dbReference>
<dbReference type="AlphaFoldDB" id="A0A2S2QK19"/>
<sequence length="134" mass="15587">MAKGQICVEERTHEHHARRQWPYGIAKWRFFAGRARAPRPTRPDARALVRIRSETVFVGATVDSATVYACGARAVFNQYSTRARLRETYLFNIMYYDIHENPSVVFLSIILHLCVATLSREREHAFSPRTKFPF</sequence>